<dbReference type="Pfam" id="PF13079">
    <property type="entry name" value="DUF3916"/>
    <property type="match status" value="1"/>
</dbReference>
<comment type="caution">
    <text evidence="1">The sequence shown here is derived from an EMBL/GenBank/DDBJ whole genome shotgun (WGS) entry which is preliminary data.</text>
</comment>
<reference evidence="1 2" key="1">
    <citation type="submission" date="2023-06" db="EMBL/GenBank/DDBJ databases">
        <title>Novel species in genus Planococcus.</title>
        <authorList>
            <person name="Ning S."/>
        </authorList>
    </citation>
    <scope>NUCLEOTIDE SEQUENCE [LARGE SCALE GENOMIC DNA]</scope>
    <source>
        <strain evidence="1 2">N028</strain>
    </source>
</reference>
<organism evidence="1 2">
    <name type="scientific">Planococcus shixiaomingii</name>
    <dbReference type="NCBI Taxonomy" id="3058393"/>
    <lineage>
        <taxon>Bacteria</taxon>
        <taxon>Bacillati</taxon>
        <taxon>Bacillota</taxon>
        <taxon>Bacilli</taxon>
        <taxon>Bacillales</taxon>
        <taxon>Caryophanaceae</taxon>
        <taxon>Planococcus</taxon>
    </lineage>
</organism>
<gene>
    <name evidence="1" type="ORF">QWY14_03515</name>
</gene>
<dbReference type="Proteomes" id="UP001172055">
    <property type="component" value="Unassembled WGS sequence"/>
</dbReference>
<evidence type="ECO:0000313" key="2">
    <source>
        <dbReference type="Proteomes" id="UP001172055"/>
    </source>
</evidence>
<dbReference type="RefSeq" id="WP_301722742.1">
    <property type="nucleotide sequence ID" value="NZ_JAUJWV010000001.1"/>
</dbReference>
<proteinExistence type="predicted"/>
<sequence length="168" mass="19420">MRNKKVRGLKRKTAKLIERIEEETSVFPEDSYGGYWCMSMPAGKSFIDSPKTPVGVKRICVKTLLARAEYLIKQKPMSAESVRVVVMVASDELFSAQIIVFFGSHYLNPFFNRSSEHQLWVPLAGDSGFTERWELEIPENMIETGYREIINYEDEKKDRTLWFIGELA</sequence>
<dbReference type="InterPro" id="IPR025075">
    <property type="entry name" value="DUF3916"/>
</dbReference>
<dbReference type="EMBL" id="JAUJWV010000001">
    <property type="protein sequence ID" value="MDN7240840.1"/>
    <property type="molecule type" value="Genomic_DNA"/>
</dbReference>
<accession>A0ABT8MYX3</accession>
<keyword evidence="2" id="KW-1185">Reference proteome</keyword>
<evidence type="ECO:0000313" key="1">
    <source>
        <dbReference type="EMBL" id="MDN7240840.1"/>
    </source>
</evidence>
<protein>
    <submittedName>
        <fullName evidence="1">DUF3916 domain-containing protein</fullName>
    </submittedName>
</protein>
<name>A0ABT8MYX3_9BACL</name>